<gene>
    <name evidence="14" type="ORF">DdX_06065</name>
</gene>
<dbReference type="GO" id="GO:0000309">
    <property type="term" value="F:nicotinamide-nucleotide adenylyltransferase activity"/>
    <property type="evidence" value="ECO:0007669"/>
    <property type="project" value="UniProtKB-EC"/>
</dbReference>
<evidence type="ECO:0000256" key="11">
    <source>
        <dbReference type="ARBA" id="ARBA00093425"/>
    </source>
</evidence>
<evidence type="ECO:0000259" key="13">
    <source>
        <dbReference type="Pfam" id="PF01467"/>
    </source>
</evidence>
<comment type="function">
    <text evidence="11">Catalyzes the formation of NAD(+) from nicotinamide mononucleotide (NMN) and ATP. Can also use the deamidated form; nicotinic acid mononucleotide (NaMN) as substrate with the same efficiency. Can use triazofurin monophosphate (TrMP) as substrate. Can also use GTP and ITP as nucleotide donors. Also catalyzes the reverse reaction, i.e. the pyrophosphorolytic cleavage of NAD(+). For the pyrophosphorolytic activity, can use NAD(+), NADH, NaAD, nicotinic acid adenine dinucleotide phosphate (NHD), nicotinamide guanine dinucleotide (NGD) as substrates. Fails to cleave phosphorylated dinucleotides NADP(+), NADPH and NaADP(+). Protects against axonal degeneration following injury. May be involved in the maintenance of axonal integrity. Also functions as a stress-response chaperone protein that prevents toxic aggregation of proteins; this function may be independent of its NAD(+) synthesis activity.</text>
</comment>
<dbReference type="EC" id="2.7.7.1" evidence="12"/>
<dbReference type="EC" id="2.7.7.18" evidence="12"/>
<accession>A0AAD4NBM0</accession>
<keyword evidence="4 12" id="KW-0662">Pyridine nucleotide biosynthesis</keyword>
<proteinExistence type="inferred from homology"/>
<evidence type="ECO:0000313" key="14">
    <source>
        <dbReference type="EMBL" id="KAI1718950.1"/>
    </source>
</evidence>
<comment type="caution">
    <text evidence="14">The sequence shown here is derived from an EMBL/GenBank/DDBJ whole genome shotgun (WGS) entry which is preliminary data.</text>
</comment>
<keyword evidence="6 12" id="KW-0548">Nucleotidyltransferase</keyword>
<dbReference type="GO" id="GO:0005524">
    <property type="term" value="F:ATP binding"/>
    <property type="evidence" value="ECO:0007669"/>
    <property type="project" value="UniProtKB-KW"/>
</dbReference>
<keyword evidence="5 12" id="KW-0808">Transferase</keyword>
<keyword evidence="8 12" id="KW-0067">ATP-binding</keyword>
<comment type="pathway">
    <text evidence="12">Cofactor biosynthesis; NAD(+) biosynthesis; NAD(+) from nicotinamide D-ribonucleotide: step 1/1.</text>
</comment>
<protein>
    <recommendedName>
        <fullName evidence="12">Nicotinamide-nucleotide adenylyltransferase</fullName>
        <ecNumber evidence="12">2.7.7.1</ecNumber>
        <ecNumber evidence="12">2.7.7.18</ecNumber>
    </recommendedName>
</protein>
<dbReference type="GO" id="GO:0005759">
    <property type="term" value="C:mitochondrial matrix"/>
    <property type="evidence" value="ECO:0007669"/>
    <property type="project" value="UniProtKB-ARBA"/>
</dbReference>
<dbReference type="Pfam" id="PF01467">
    <property type="entry name" value="CTP_transf_like"/>
    <property type="match status" value="1"/>
</dbReference>
<feature type="domain" description="Cytidyltransferase-like" evidence="13">
    <location>
        <begin position="19"/>
        <end position="208"/>
    </location>
</feature>
<comment type="catalytic activity">
    <reaction evidence="12">
        <text>beta-nicotinamide D-ribonucleotide + ATP + H(+) = diphosphate + NAD(+)</text>
        <dbReference type="Rhea" id="RHEA:21360"/>
        <dbReference type="ChEBI" id="CHEBI:14649"/>
        <dbReference type="ChEBI" id="CHEBI:15378"/>
        <dbReference type="ChEBI" id="CHEBI:30616"/>
        <dbReference type="ChEBI" id="CHEBI:33019"/>
        <dbReference type="ChEBI" id="CHEBI:57540"/>
        <dbReference type="EC" id="2.7.7.1"/>
    </reaction>
</comment>
<dbReference type="InterPro" id="IPR051182">
    <property type="entry name" value="Euk_NMN_adenylyltrnsfrase"/>
</dbReference>
<comment type="cofactor">
    <cofactor evidence="1">
        <name>Mg(2+)</name>
        <dbReference type="ChEBI" id="CHEBI:18420"/>
    </cofactor>
</comment>
<dbReference type="NCBIfam" id="TIGR00482">
    <property type="entry name" value="nicotinate (nicotinamide) nucleotide adenylyltransferase"/>
    <property type="match status" value="1"/>
</dbReference>
<evidence type="ECO:0000256" key="3">
    <source>
        <dbReference type="ARBA" id="ARBA00011881"/>
    </source>
</evidence>
<evidence type="ECO:0000256" key="7">
    <source>
        <dbReference type="ARBA" id="ARBA00022741"/>
    </source>
</evidence>
<dbReference type="InterPro" id="IPR004821">
    <property type="entry name" value="Cyt_trans-like"/>
</dbReference>
<dbReference type="Proteomes" id="UP001201812">
    <property type="component" value="Unassembled WGS sequence"/>
</dbReference>
<dbReference type="GO" id="GO:0009435">
    <property type="term" value="P:NAD+ biosynthetic process"/>
    <property type="evidence" value="ECO:0007669"/>
    <property type="project" value="InterPro"/>
</dbReference>
<dbReference type="SUPFAM" id="SSF52374">
    <property type="entry name" value="Nucleotidylyl transferase"/>
    <property type="match status" value="1"/>
</dbReference>
<comment type="catalytic activity">
    <reaction evidence="12">
        <text>nicotinate beta-D-ribonucleotide + ATP + H(+) = deamido-NAD(+) + diphosphate</text>
        <dbReference type="Rhea" id="RHEA:22860"/>
        <dbReference type="ChEBI" id="CHEBI:15378"/>
        <dbReference type="ChEBI" id="CHEBI:30616"/>
        <dbReference type="ChEBI" id="CHEBI:33019"/>
        <dbReference type="ChEBI" id="CHEBI:57502"/>
        <dbReference type="ChEBI" id="CHEBI:58437"/>
        <dbReference type="EC" id="2.7.7.18"/>
    </reaction>
</comment>
<keyword evidence="10" id="KW-0496">Mitochondrion</keyword>
<evidence type="ECO:0000256" key="4">
    <source>
        <dbReference type="ARBA" id="ARBA00022642"/>
    </source>
</evidence>
<evidence type="ECO:0000256" key="2">
    <source>
        <dbReference type="ARBA" id="ARBA00004173"/>
    </source>
</evidence>
<dbReference type="EMBL" id="JAKKPZ010000007">
    <property type="protein sequence ID" value="KAI1718950.1"/>
    <property type="molecule type" value="Genomic_DNA"/>
</dbReference>
<keyword evidence="7 12" id="KW-0547">Nucleotide-binding</keyword>
<dbReference type="GO" id="GO:0004515">
    <property type="term" value="F:nicotinate-nucleotide adenylyltransferase activity"/>
    <property type="evidence" value="ECO:0007669"/>
    <property type="project" value="UniProtKB-EC"/>
</dbReference>
<dbReference type="FunFam" id="3.40.50.620:FF:000221">
    <property type="entry name" value="Nicotinamide/nicotinic acid mononucleotide adenylyltransferase 3"/>
    <property type="match status" value="1"/>
</dbReference>
<evidence type="ECO:0000256" key="5">
    <source>
        <dbReference type="ARBA" id="ARBA00022679"/>
    </source>
</evidence>
<evidence type="ECO:0000256" key="6">
    <source>
        <dbReference type="ARBA" id="ARBA00022695"/>
    </source>
</evidence>
<evidence type="ECO:0000256" key="8">
    <source>
        <dbReference type="ARBA" id="ARBA00022840"/>
    </source>
</evidence>
<dbReference type="PANTHER" id="PTHR12039:SF0">
    <property type="entry name" value="NICOTINAMIDE-NUCLEOTIDE ADENYLYLTRANSFERASE"/>
    <property type="match status" value="1"/>
</dbReference>
<evidence type="ECO:0000256" key="12">
    <source>
        <dbReference type="RuleBase" id="RU362021"/>
    </source>
</evidence>
<keyword evidence="9 12" id="KW-0520">NAD</keyword>
<keyword evidence="15" id="KW-1185">Reference proteome</keyword>
<dbReference type="InterPro" id="IPR014729">
    <property type="entry name" value="Rossmann-like_a/b/a_fold"/>
</dbReference>
<name>A0AAD4NBM0_9BILA</name>
<evidence type="ECO:0000256" key="10">
    <source>
        <dbReference type="ARBA" id="ARBA00023128"/>
    </source>
</evidence>
<reference evidence="14" key="1">
    <citation type="submission" date="2022-01" db="EMBL/GenBank/DDBJ databases">
        <title>Genome Sequence Resource for Two Populations of Ditylenchus destructor, the Migratory Endoparasitic Phytonematode.</title>
        <authorList>
            <person name="Zhang H."/>
            <person name="Lin R."/>
            <person name="Xie B."/>
        </authorList>
    </citation>
    <scope>NUCLEOTIDE SEQUENCE</scope>
    <source>
        <strain evidence="14">BazhouSP</strain>
    </source>
</reference>
<dbReference type="AlphaFoldDB" id="A0AAD4NBM0"/>
<evidence type="ECO:0000313" key="15">
    <source>
        <dbReference type="Proteomes" id="UP001201812"/>
    </source>
</evidence>
<evidence type="ECO:0000256" key="1">
    <source>
        <dbReference type="ARBA" id="ARBA00001946"/>
    </source>
</evidence>
<dbReference type="InterPro" id="IPR005248">
    <property type="entry name" value="NadD/NMNAT"/>
</dbReference>
<comment type="subunit">
    <text evidence="3">Homotetramer.</text>
</comment>
<dbReference type="PANTHER" id="PTHR12039">
    <property type="entry name" value="NICOTINAMIDE MONONUCLEOTIDE ADENYLYLTRANSFERASE"/>
    <property type="match status" value="1"/>
</dbReference>
<sequence length="237" mass="27034">MIENMMNAENMSQKQIVLLACGAFNPITRWHIKMFDLGRNALLRKWNCQVVEGVLSPAADAFGKKELASATHRLKMIELATETSSWIRGDAYESSLKEWSRTLNVLRHHQTELNRTHGQNAHVMLLCGADLIDTFSRILDNGQPLWTPEHVEEIIRDFGIVAINRIGATAMETLSKLKLRLSPEQMSNVILVDDFEKEDVSSTMVRQRVKQGQPITDLTFEKVVNYIRDNHLYEATT</sequence>
<evidence type="ECO:0000256" key="9">
    <source>
        <dbReference type="ARBA" id="ARBA00023027"/>
    </source>
</evidence>
<dbReference type="Gene3D" id="3.40.50.620">
    <property type="entry name" value="HUPs"/>
    <property type="match status" value="1"/>
</dbReference>
<comment type="subcellular location">
    <subcellularLocation>
        <location evidence="2">Mitochondrion</location>
    </subcellularLocation>
</comment>
<organism evidence="14 15">
    <name type="scientific">Ditylenchus destructor</name>
    <dbReference type="NCBI Taxonomy" id="166010"/>
    <lineage>
        <taxon>Eukaryota</taxon>
        <taxon>Metazoa</taxon>
        <taxon>Ecdysozoa</taxon>
        <taxon>Nematoda</taxon>
        <taxon>Chromadorea</taxon>
        <taxon>Rhabditida</taxon>
        <taxon>Tylenchina</taxon>
        <taxon>Tylenchomorpha</taxon>
        <taxon>Sphaerularioidea</taxon>
        <taxon>Anguinidae</taxon>
        <taxon>Anguininae</taxon>
        <taxon>Ditylenchus</taxon>
    </lineage>
</organism>
<comment type="similarity">
    <text evidence="12">Belongs to the eukaryotic NMN adenylyltransferase family.</text>
</comment>